<dbReference type="EMBL" id="WIGM01001032">
    <property type="protein sequence ID" value="KAF6806298.1"/>
    <property type="molecule type" value="Genomic_DNA"/>
</dbReference>
<sequence>MVCIARIATFAALTLGASAAAVTKEEASRVLQGPVGNVDLQLQVTRDAILAAMARGEPLVGTVAKKDDALDAYETAPAQDKLLLSVNVKDAKVTKDYQIQTRDQIESREPVEWFDFKI</sequence>
<dbReference type="Proteomes" id="UP000639643">
    <property type="component" value="Unassembled WGS sequence"/>
</dbReference>
<dbReference type="AlphaFoldDB" id="A0A8H6MS63"/>
<feature type="signal peptide" evidence="1">
    <location>
        <begin position="1"/>
        <end position="19"/>
    </location>
</feature>
<organism evidence="2 3">
    <name type="scientific">Colletotrichum musicola</name>
    <dbReference type="NCBI Taxonomy" id="2175873"/>
    <lineage>
        <taxon>Eukaryota</taxon>
        <taxon>Fungi</taxon>
        <taxon>Dikarya</taxon>
        <taxon>Ascomycota</taxon>
        <taxon>Pezizomycotina</taxon>
        <taxon>Sordariomycetes</taxon>
        <taxon>Hypocreomycetidae</taxon>
        <taxon>Glomerellales</taxon>
        <taxon>Glomerellaceae</taxon>
        <taxon>Colletotrichum</taxon>
        <taxon>Colletotrichum orchidearum species complex</taxon>
    </lineage>
</organism>
<accession>A0A8H6MS63</accession>
<keyword evidence="3" id="KW-1185">Reference proteome</keyword>
<feature type="chain" id="PRO_5034293052" evidence="1">
    <location>
        <begin position="20"/>
        <end position="118"/>
    </location>
</feature>
<gene>
    <name evidence="2" type="ORF">CMUS01_14405</name>
</gene>
<evidence type="ECO:0000313" key="3">
    <source>
        <dbReference type="Proteomes" id="UP000639643"/>
    </source>
</evidence>
<name>A0A8H6MS63_9PEZI</name>
<keyword evidence="1" id="KW-0732">Signal</keyword>
<comment type="caution">
    <text evidence="2">The sequence shown here is derived from an EMBL/GenBank/DDBJ whole genome shotgun (WGS) entry which is preliminary data.</text>
</comment>
<evidence type="ECO:0000256" key="1">
    <source>
        <dbReference type="SAM" id="SignalP"/>
    </source>
</evidence>
<dbReference type="OrthoDB" id="10412589at2759"/>
<proteinExistence type="predicted"/>
<protein>
    <submittedName>
        <fullName evidence="2">Uncharacterized protein</fullName>
    </submittedName>
</protein>
<evidence type="ECO:0000313" key="2">
    <source>
        <dbReference type="EMBL" id="KAF6806298.1"/>
    </source>
</evidence>
<reference evidence="2" key="1">
    <citation type="journal article" date="2020" name="Phytopathology">
        <title>Genome Sequence Resources of Colletotrichum truncatum, C. plurivorum, C. musicola, and C. sojae: Four Species Pathogenic to Soybean (Glycine max).</title>
        <authorList>
            <person name="Rogerio F."/>
            <person name="Boufleur T.R."/>
            <person name="Ciampi-Guillardi M."/>
            <person name="Sukno S.A."/>
            <person name="Thon M.R."/>
            <person name="Massola Junior N.S."/>
            <person name="Baroncelli R."/>
        </authorList>
    </citation>
    <scope>NUCLEOTIDE SEQUENCE</scope>
    <source>
        <strain evidence="2">LFN0074</strain>
    </source>
</reference>